<name>A0A3G3ILX9_9GAMM</name>
<dbReference type="InterPro" id="IPR010131">
    <property type="entry name" value="MdtP/NodT-like"/>
</dbReference>
<sequence length="457" mass="51579" precursor="true">MKRILTILALLGAMNVQALSTQAFVKQLRNTHPFFNQQALSSQIKQIEKQATGANEDWMVALDGYYKSENADNIDASVYDQLNTTSVGVFATRKYANTGGNITFKHILTDKSKDIGSVRSQFSVDYKHPLLRNKSGINDRLNADVAQISIDKNTLERLEAEESFILAKLERFIDLAYAQERQLINEHRLALAGKELNLVKQKYAASVVEKVDVLLQQDAYQRANQQLLQAQQDLTLLRHEIAITLSLDFTKAVADTDLYQTHNLQAMALKKYLSDHARVLKINALTQKTFKRQLQSFKDKSKAKLDLNLGVSSAGEHGSYSDAFTRQSPTWKIGLGLSYPLGGIESNSNINKANIQLLNLKQARQEQWLNLYMQAKTLKEKIGLLEQLLHANQTQIDIAKARTTEEKKRYNDSNGQASFVINAQNNEQNAQLNYAQVAKNYQKTVLKFKATVDQLVK</sequence>
<dbReference type="Proteomes" id="UP000278334">
    <property type="component" value="Chromosome"/>
</dbReference>
<reference evidence="2 3" key="1">
    <citation type="submission" date="2017-11" db="EMBL/GenBank/DDBJ databases">
        <title>Genome sequence of the bacterial symbiont EPR9N from a vent mussel Bathymodiolus thermophilus.</title>
        <authorList>
            <person name="Won Y.-J."/>
        </authorList>
    </citation>
    <scope>NUCLEOTIDE SEQUENCE [LARGE SCALE GENOMIC DNA]</scope>
    <source>
        <strain evidence="2 3">EPR9N</strain>
    </source>
</reference>
<dbReference type="GO" id="GO:0015562">
    <property type="term" value="F:efflux transmembrane transporter activity"/>
    <property type="evidence" value="ECO:0007669"/>
    <property type="project" value="InterPro"/>
</dbReference>
<evidence type="ECO:0000313" key="2">
    <source>
        <dbReference type="EMBL" id="AYQ56833.1"/>
    </source>
</evidence>
<evidence type="ECO:0000313" key="3">
    <source>
        <dbReference type="Proteomes" id="UP000278334"/>
    </source>
</evidence>
<dbReference type="PANTHER" id="PTHR30203:SF24">
    <property type="entry name" value="BLR4935 PROTEIN"/>
    <property type="match status" value="1"/>
</dbReference>
<dbReference type="RefSeq" id="WP_241156906.1">
    <property type="nucleotide sequence ID" value="NZ_CP024634.1"/>
</dbReference>
<dbReference type="EMBL" id="CP024634">
    <property type="protein sequence ID" value="AYQ56833.1"/>
    <property type="molecule type" value="Genomic_DNA"/>
</dbReference>
<accession>A0A3G3ILX9</accession>
<feature type="chain" id="PRO_5018150379" evidence="1">
    <location>
        <begin position="19"/>
        <end position="457"/>
    </location>
</feature>
<organism evidence="2 3">
    <name type="scientific">Bathymodiolus thermophilus thioautotrophic gill symbiont</name>
    <dbReference type="NCBI Taxonomy" id="2360"/>
    <lineage>
        <taxon>Bacteria</taxon>
        <taxon>Pseudomonadati</taxon>
        <taxon>Pseudomonadota</taxon>
        <taxon>Gammaproteobacteria</taxon>
        <taxon>sulfur-oxidizing symbionts</taxon>
    </lineage>
</organism>
<dbReference type="AlphaFoldDB" id="A0A3G3ILX9"/>
<gene>
    <name evidence="2" type="ORF">MS2017_1131</name>
</gene>
<dbReference type="KEGG" id="bthg:MS2017_1131"/>
<proteinExistence type="predicted"/>
<feature type="signal peptide" evidence="1">
    <location>
        <begin position="1"/>
        <end position="18"/>
    </location>
</feature>
<evidence type="ECO:0000256" key="1">
    <source>
        <dbReference type="SAM" id="SignalP"/>
    </source>
</evidence>
<dbReference type="PANTHER" id="PTHR30203">
    <property type="entry name" value="OUTER MEMBRANE CATION EFFLUX PROTEIN"/>
    <property type="match status" value="1"/>
</dbReference>
<dbReference type="SUPFAM" id="SSF56954">
    <property type="entry name" value="Outer membrane efflux proteins (OEP)"/>
    <property type="match status" value="1"/>
</dbReference>
<dbReference type="Gene3D" id="1.20.1600.10">
    <property type="entry name" value="Outer membrane efflux proteins (OEP)"/>
    <property type="match status" value="1"/>
</dbReference>
<protein>
    <submittedName>
        <fullName evidence="2">Outer membrane protein-like protein</fullName>
    </submittedName>
</protein>
<keyword evidence="1" id="KW-0732">Signal</keyword>